<dbReference type="Proteomes" id="UP000585272">
    <property type="component" value="Unassembled WGS sequence"/>
</dbReference>
<evidence type="ECO:0008006" key="3">
    <source>
        <dbReference type="Google" id="ProtNLM"/>
    </source>
</evidence>
<dbReference type="RefSeq" id="WP_183341807.1">
    <property type="nucleotide sequence ID" value="NZ_JACHNU010000002.1"/>
</dbReference>
<comment type="caution">
    <text evidence="1">The sequence shown here is derived from an EMBL/GenBank/DDBJ whole genome shotgun (WGS) entry which is preliminary data.</text>
</comment>
<reference evidence="1 2" key="1">
    <citation type="submission" date="2020-08" db="EMBL/GenBank/DDBJ databases">
        <title>Genomic Encyclopedia of Archaeal and Bacterial Type Strains, Phase II (KMG-II): from individual species to whole genera.</title>
        <authorList>
            <person name="Goeker M."/>
        </authorList>
    </citation>
    <scope>NUCLEOTIDE SEQUENCE [LARGE SCALE GENOMIC DNA]</scope>
    <source>
        <strain evidence="1 2">DSM 23288</strain>
    </source>
</reference>
<evidence type="ECO:0000313" key="2">
    <source>
        <dbReference type="Proteomes" id="UP000585272"/>
    </source>
</evidence>
<dbReference type="SUPFAM" id="SSF55961">
    <property type="entry name" value="Bet v1-like"/>
    <property type="match status" value="1"/>
</dbReference>
<sequence>MEPVIATAFIARPREEIVEYLSDVANHPEFKDHYLVDWHLTREDSVGPGAGVRFREKMPFNRFGWGDYTLVEVSPYRVVERGRAGKFNRNRTMGTWTLSDAPGDMTKVEYRYEAERNMPSDRLRESRGWWKRKTAKAVRRLQSILEENRDRGGRVTVAGR</sequence>
<accession>A0A840IEA9</accession>
<evidence type="ECO:0000313" key="1">
    <source>
        <dbReference type="EMBL" id="MBB4662553.1"/>
    </source>
</evidence>
<gene>
    <name evidence="1" type="ORF">BDZ31_002139</name>
</gene>
<dbReference type="AlphaFoldDB" id="A0A840IEA9"/>
<name>A0A840IEA9_9ACTN</name>
<dbReference type="InterPro" id="IPR023393">
    <property type="entry name" value="START-like_dom_sf"/>
</dbReference>
<dbReference type="Gene3D" id="3.30.530.20">
    <property type="match status" value="1"/>
</dbReference>
<proteinExistence type="predicted"/>
<dbReference type="EMBL" id="JACHNU010000002">
    <property type="protein sequence ID" value="MBB4662553.1"/>
    <property type="molecule type" value="Genomic_DNA"/>
</dbReference>
<keyword evidence="2" id="KW-1185">Reference proteome</keyword>
<dbReference type="CDD" id="cd07812">
    <property type="entry name" value="SRPBCC"/>
    <property type="match status" value="1"/>
</dbReference>
<organism evidence="1 2">
    <name type="scientific">Conexibacter arvalis</name>
    <dbReference type="NCBI Taxonomy" id="912552"/>
    <lineage>
        <taxon>Bacteria</taxon>
        <taxon>Bacillati</taxon>
        <taxon>Actinomycetota</taxon>
        <taxon>Thermoleophilia</taxon>
        <taxon>Solirubrobacterales</taxon>
        <taxon>Conexibacteraceae</taxon>
        <taxon>Conexibacter</taxon>
    </lineage>
</organism>
<protein>
    <recommendedName>
        <fullName evidence="3">Polyketide cyclase / dehydrase and lipid transport</fullName>
    </recommendedName>
</protein>